<proteinExistence type="predicted"/>
<dbReference type="EMBL" id="BSTI01000004">
    <property type="protein sequence ID" value="GLY65489.1"/>
    <property type="molecule type" value="Genomic_DNA"/>
</dbReference>
<evidence type="ECO:0000313" key="1">
    <source>
        <dbReference type="EMBL" id="GLY65489.1"/>
    </source>
</evidence>
<dbReference type="AlphaFoldDB" id="A0A9W6QXQ8"/>
<evidence type="ECO:0000313" key="2">
    <source>
        <dbReference type="Proteomes" id="UP001165136"/>
    </source>
</evidence>
<dbReference type="Gene3D" id="1.10.287.1060">
    <property type="entry name" value="ESAT-6-like"/>
    <property type="match status" value="1"/>
</dbReference>
<accession>A0A9W6QXQ8</accession>
<dbReference type="RefSeq" id="WP_285486677.1">
    <property type="nucleotide sequence ID" value="NZ_BSTI01000004.1"/>
</dbReference>
<keyword evidence="2" id="KW-1185">Reference proteome</keyword>
<comment type="caution">
    <text evidence="1">The sequence shown here is derived from an EMBL/GenBank/DDBJ whole genome shotgun (WGS) entry which is preliminary data.</text>
</comment>
<dbReference type="Proteomes" id="UP001165136">
    <property type="component" value="Unassembled WGS sequence"/>
</dbReference>
<protein>
    <submittedName>
        <fullName evidence="1">Uncharacterized protein</fullName>
    </submittedName>
</protein>
<gene>
    <name evidence="1" type="ORF">Atai01_21080</name>
</gene>
<organism evidence="1 2">
    <name type="scientific">Amycolatopsis taiwanensis</name>
    <dbReference type="NCBI Taxonomy" id="342230"/>
    <lineage>
        <taxon>Bacteria</taxon>
        <taxon>Bacillati</taxon>
        <taxon>Actinomycetota</taxon>
        <taxon>Actinomycetes</taxon>
        <taxon>Pseudonocardiales</taxon>
        <taxon>Pseudonocardiaceae</taxon>
        <taxon>Amycolatopsis</taxon>
    </lineage>
</organism>
<name>A0A9W6QXQ8_9PSEU</name>
<sequence length="234" mass="24511">MTDTWSARDDSAVTQYVKLAAAVAGPAGVELAGIVEMAVKTIRAIVGDYQKIHELATDWSDVKSDLAAAIGEVQNMAGALGQYWTDGAADSYHNWLGNAKSVLTDFKDSVIGNAEGSNKGVLSELENLGSGIIEVVKAFTKATEDCLIALQENVGKLGADAVKIAGDAVEIDAEKIADAGGDAVKSSVEELIKFEKAIFSAANKLLTTYNQMVKEVDNIYSNMSGAVAIQGGYA</sequence>
<reference evidence="1" key="1">
    <citation type="submission" date="2023-03" db="EMBL/GenBank/DDBJ databases">
        <title>Amycolatopsis taiwanensis NBRC 103393.</title>
        <authorList>
            <person name="Ichikawa N."/>
            <person name="Sato H."/>
            <person name="Tonouchi N."/>
        </authorList>
    </citation>
    <scope>NUCLEOTIDE SEQUENCE</scope>
    <source>
        <strain evidence="1">NBRC 103393</strain>
    </source>
</reference>